<dbReference type="PANTHER" id="PTHR23244">
    <property type="entry name" value="KELCH REPEAT DOMAIN"/>
    <property type="match status" value="1"/>
</dbReference>
<dbReference type="SUPFAM" id="SSF50965">
    <property type="entry name" value="Galactose oxidase, central domain"/>
    <property type="match status" value="1"/>
</dbReference>
<gene>
    <name evidence="2" type="ORF">PCAR00345_LOCUS31770</name>
</gene>
<dbReference type="InterPro" id="IPR011043">
    <property type="entry name" value="Gal_Oxase/kelch_b-propeller"/>
</dbReference>
<name>A0A7S4F8F7_CHRCT</name>
<feature type="region of interest" description="Disordered" evidence="1">
    <location>
        <begin position="97"/>
        <end position="120"/>
    </location>
</feature>
<sequence>MTCESTGVNGDKSLLALPSELLVRIALELVPPGCFSRTAAEWTHLVRLAATCTVLHGAVGEALQSEVRALRSVTPLASHAKTGWLLLISRLARVGESLNSSDSGGGSRSGGDAGEEGREDCKAVNAVDAGSHVVEVLDKNVGCSGGGAGGNSGGDGCGDGVNGSPDAKVDSGSIDRVGGEGVKCQNGDVGLERRWCKVGALRAVRPQQPGLTPLTCAPRLSGASLTPVSAGRLVLFGGRCSATSETFGATRVATVSWSGVARAVAQWDALLIEGEAPCARCYHGAAGWPRDGELVTAGTAGTCGHIGVCVPDGIGAHLGGMVEQQVIIFGGAGDGNVLYDDVWCLERYVKHGADGSAGVGSGRAQSPSAHAGKSTRREAWRWRQMVVGDAPRPAARSSHVCCRWHSADGEALVVHGGMGHDGVRADVWVLRQTENGACKAAYTVEWTQLSTLNEVERAHHCGGVVGDKLIVHSGQDANLLTISSVCVLDLVGCAWETVRLARDGPAARIDGCAAVVDDVGIVVLGGVGTNFNFLPSNETWLVTTADRQQRVRETGEDGPCGRACQSMCADGLHVYCFGGFDGEQDLDDLWCLSLAPSYFRHASQPIQRKVMGSHREFEMAEFRARQARQASALHATPSAAGHNSLHYLVASAAFELLVDKQAPHAATAGSNALPSAVATAT</sequence>
<feature type="compositionally biased region" description="Gly residues" evidence="1">
    <location>
        <begin position="103"/>
        <end position="112"/>
    </location>
</feature>
<organism evidence="2">
    <name type="scientific">Chrysotila carterae</name>
    <name type="common">Marine alga</name>
    <name type="synonym">Syracosphaera carterae</name>
    <dbReference type="NCBI Taxonomy" id="13221"/>
    <lineage>
        <taxon>Eukaryota</taxon>
        <taxon>Haptista</taxon>
        <taxon>Haptophyta</taxon>
        <taxon>Prymnesiophyceae</taxon>
        <taxon>Isochrysidales</taxon>
        <taxon>Isochrysidaceae</taxon>
        <taxon>Chrysotila</taxon>
    </lineage>
</organism>
<feature type="region of interest" description="Disordered" evidence="1">
    <location>
        <begin position="355"/>
        <end position="375"/>
    </location>
</feature>
<dbReference type="Pfam" id="PF24681">
    <property type="entry name" value="Kelch_KLHDC2_KLHL20_DRC7"/>
    <property type="match status" value="1"/>
</dbReference>
<protein>
    <submittedName>
        <fullName evidence="2">Uncharacterized protein</fullName>
    </submittedName>
</protein>
<evidence type="ECO:0000256" key="1">
    <source>
        <dbReference type="SAM" id="MobiDB-lite"/>
    </source>
</evidence>
<dbReference type="Gene3D" id="2.120.10.80">
    <property type="entry name" value="Kelch-type beta propeller"/>
    <property type="match status" value="2"/>
</dbReference>
<evidence type="ECO:0000313" key="2">
    <source>
        <dbReference type="EMBL" id="CAE0779131.1"/>
    </source>
</evidence>
<reference evidence="2" key="1">
    <citation type="submission" date="2021-01" db="EMBL/GenBank/DDBJ databases">
        <authorList>
            <person name="Corre E."/>
            <person name="Pelletier E."/>
            <person name="Niang G."/>
            <person name="Scheremetjew M."/>
            <person name="Finn R."/>
            <person name="Kale V."/>
            <person name="Holt S."/>
            <person name="Cochrane G."/>
            <person name="Meng A."/>
            <person name="Brown T."/>
            <person name="Cohen L."/>
        </authorList>
    </citation>
    <scope>NUCLEOTIDE SEQUENCE</scope>
    <source>
        <strain evidence="2">CCMP645</strain>
    </source>
</reference>
<dbReference type="AlphaFoldDB" id="A0A7S4F8F7"/>
<dbReference type="EMBL" id="HBIZ01049634">
    <property type="protein sequence ID" value="CAE0779131.1"/>
    <property type="molecule type" value="Transcribed_RNA"/>
</dbReference>
<dbReference type="SUPFAM" id="SSF117281">
    <property type="entry name" value="Kelch motif"/>
    <property type="match status" value="1"/>
</dbReference>
<proteinExistence type="predicted"/>
<accession>A0A7S4F8F7</accession>
<dbReference type="InterPro" id="IPR015915">
    <property type="entry name" value="Kelch-typ_b-propeller"/>
</dbReference>